<dbReference type="PANTHER" id="PTHR43643">
    <property type="entry name" value="HISTIDINOL-PHOSPHATE AMINOTRANSFERASE 2"/>
    <property type="match status" value="1"/>
</dbReference>
<keyword evidence="4" id="KW-0368">Histidine biosynthesis</keyword>
<keyword evidence="2" id="KW-0808">Transferase</keyword>
<proteinExistence type="predicted"/>
<dbReference type="EMBL" id="MPDK01000018">
    <property type="protein sequence ID" value="PWI57103.1"/>
    <property type="molecule type" value="Genomic_DNA"/>
</dbReference>
<name>A0A2U3D777_SULT2</name>
<sequence length="385" mass="42783">MKQSSTETEQMFTTSFPSSLKWSNPPRIPLLRQGLASPEGSIRLNANESPLSPIPEVEKRMVAASMRVNRYPEVTASTLRSALGQQLGILPSQIMIGNGSSELIHLLTSAFGSEGTEVIVPTPSFPLYATSVTYTGATLVTVPIHVHEGTMDLDAMNEAITERTSLLFLCNPNNPTGGYTPLEKIKSFLYKIPPHVAIVLDEAYWELTDSYIRGDKTAVDLCKQFPNLIILRTFSKFYGLAGLRIGYAIVHNEQMALRLAGTRPLTMPNTVGLEAALACLEFHEAYQQRAHDTMKERTRVLHSIRSLGYSVFPSQTNFYCIHFPLGTAPFQSQGIHIRDGLTIQMPEYIRITLGTFDENQRVLDVLRTCTPHAIQSAKERGEQIK</sequence>
<dbReference type="GO" id="GO:0030170">
    <property type="term" value="F:pyridoxal phosphate binding"/>
    <property type="evidence" value="ECO:0007669"/>
    <property type="project" value="InterPro"/>
</dbReference>
<evidence type="ECO:0000313" key="6">
    <source>
        <dbReference type="EMBL" id="PWI57103.1"/>
    </source>
</evidence>
<dbReference type="Pfam" id="PF00155">
    <property type="entry name" value="Aminotran_1_2"/>
    <property type="match status" value="1"/>
</dbReference>
<dbReference type="GO" id="GO:0000105">
    <property type="term" value="P:L-histidine biosynthetic process"/>
    <property type="evidence" value="ECO:0007669"/>
    <property type="project" value="UniProtKB-KW"/>
</dbReference>
<keyword evidence="4" id="KW-0028">Amino-acid biosynthesis</keyword>
<dbReference type="InterPro" id="IPR050106">
    <property type="entry name" value="HistidinolP_aminotransfase"/>
</dbReference>
<gene>
    <name evidence="6" type="ORF">BM613_10110</name>
</gene>
<dbReference type="OrthoDB" id="9813612at2"/>
<dbReference type="InterPro" id="IPR015424">
    <property type="entry name" value="PyrdxlP-dep_Trfase"/>
</dbReference>
<dbReference type="InterPro" id="IPR015422">
    <property type="entry name" value="PyrdxlP-dep_Trfase_small"/>
</dbReference>
<reference evidence="6 7" key="1">
    <citation type="submission" date="2016-11" db="EMBL/GenBank/DDBJ databases">
        <title>Comparative genomics of Acidibacillus ferroxidans species.</title>
        <authorList>
            <person name="Oliveira G."/>
            <person name="Nunes G."/>
            <person name="Oliveira R."/>
            <person name="Araujo F."/>
            <person name="Salim A."/>
            <person name="Scholte L."/>
            <person name="Morais D."/>
            <person name="Nancucheo I."/>
            <person name="Johnson D.B."/>
            <person name="Grail B."/>
            <person name="Bittencourt J."/>
            <person name="Valadares R."/>
        </authorList>
    </citation>
    <scope>NUCLEOTIDE SEQUENCE [LARGE SCALE GENOMIC DNA]</scope>
    <source>
        <strain evidence="6 7">Y002</strain>
    </source>
</reference>
<protein>
    <recommendedName>
        <fullName evidence="5">Aminotransferase class I/classII large domain-containing protein</fullName>
    </recommendedName>
</protein>
<dbReference type="InterPro" id="IPR004839">
    <property type="entry name" value="Aminotransferase_I/II_large"/>
</dbReference>
<feature type="domain" description="Aminotransferase class I/classII large" evidence="5">
    <location>
        <begin position="42"/>
        <end position="365"/>
    </location>
</feature>
<evidence type="ECO:0000259" key="5">
    <source>
        <dbReference type="Pfam" id="PF00155"/>
    </source>
</evidence>
<organism evidence="6 7">
    <name type="scientific">Sulfoacidibacillus thermotolerans</name>
    <name type="common">Acidibacillus sulfuroxidans</name>
    <dbReference type="NCBI Taxonomy" id="1765684"/>
    <lineage>
        <taxon>Bacteria</taxon>
        <taxon>Bacillati</taxon>
        <taxon>Bacillota</taxon>
        <taxon>Bacilli</taxon>
        <taxon>Bacillales</taxon>
        <taxon>Alicyclobacillaceae</taxon>
        <taxon>Sulfoacidibacillus</taxon>
    </lineage>
</organism>
<dbReference type="CDD" id="cd00609">
    <property type="entry name" value="AAT_like"/>
    <property type="match status" value="1"/>
</dbReference>
<keyword evidence="3" id="KW-0663">Pyridoxal phosphate</keyword>
<evidence type="ECO:0000256" key="1">
    <source>
        <dbReference type="ARBA" id="ARBA00022576"/>
    </source>
</evidence>
<dbReference type="SUPFAM" id="SSF53383">
    <property type="entry name" value="PLP-dependent transferases"/>
    <property type="match status" value="1"/>
</dbReference>
<evidence type="ECO:0000313" key="7">
    <source>
        <dbReference type="Proteomes" id="UP000245380"/>
    </source>
</evidence>
<keyword evidence="1" id="KW-0032">Aminotransferase</keyword>
<dbReference type="Gene3D" id="3.90.1150.10">
    <property type="entry name" value="Aspartate Aminotransferase, domain 1"/>
    <property type="match status" value="1"/>
</dbReference>
<dbReference type="Gene3D" id="3.40.640.10">
    <property type="entry name" value="Type I PLP-dependent aspartate aminotransferase-like (Major domain)"/>
    <property type="match status" value="1"/>
</dbReference>
<evidence type="ECO:0000256" key="4">
    <source>
        <dbReference type="ARBA" id="ARBA00023102"/>
    </source>
</evidence>
<evidence type="ECO:0000256" key="3">
    <source>
        <dbReference type="ARBA" id="ARBA00022898"/>
    </source>
</evidence>
<accession>A0A2U3D777</accession>
<dbReference type="Proteomes" id="UP000245380">
    <property type="component" value="Unassembled WGS sequence"/>
</dbReference>
<comment type="caution">
    <text evidence="6">The sequence shown here is derived from an EMBL/GenBank/DDBJ whole genome shotgun (WGS) entry which is preliminary data.</text>
</comment>
<dbReference type="RefSeq" id="WP_109431075.1">
    <property type="nucleotide sequence ID" value="NZ_MPDK01000018.1"/>
</dbReference>
<dbReference type="PANTHER" id="PTHR43643:SF3">
    <property type="entry name" value="HISTIDINOL-PHOSPHATE AMINOTRANSFERASE"/>
    <property type="match status" value="1"/>
</dbReference>
<keyword evidence="7" id="KW-1185">Reference proteome</keyword>
<dbReference type="AlphaFoldDB" id="A0A2U3D777"/>
<dbReference type="GO" id="GO:0008483">
    <property type="term" value="F:transaminase activity"/>
    <property type="evidence" value="ECO:0007669"/>
    <property type="project" value="UniProtKB-KW"/>
</dbReference>
<evidence type="ECO:0000256" key="2">
    <source>
        <dbReference type="ARBA" id="ARBA00022679"/>
    </source>
</evidence>
<dbReference type="InterPro" id="IPR015421">
    <property type="entry name" value="PyrdxlP-dep_Trfase_major"/>
</dbReference>